<organism evidence="1 2">
    <name type="scientific">Glomus cerebriforme</name>
    <dbReference type="NCBI Taxonomy" id="658196"/>
    <lineage>
        <taxon>Eukaryota</taxon>
        <taxon>Fungi</taxon>
        <taxon>Fungi incertae sedis</taxon>
        <taxon>Mucoromycota</taxon>
        <taxon>Glomeromycotina</taxon>
        <taxon>Glomeromycetes</taxon>
        <taxon>Glomerales</taxon>
        <taxon>Glomeraceae</taxon>
        <taxon>Glomus</taxon>
    </lineage>
</organism>
<dbReference type="AlphaFoldDB" id="A0A397TIC3"/>
<dbReference type="Proteomes" id="UP000265703">
    <property type="component" value="Unassembled WGS sequence"/>
</dbReference>
<dbReference type="CDD" id="cd02603">
    <property type="entry name" value="HAD_sEH-N_like"/>
    <property type="match status" value="1"/>
</dbReference>
<dbReference type="SFLD" id="SFLDS00003">
    <property type="entry name" value="Haloacid_Dehalogenase"/>
    <property type="match status" value="1"/>
</dbReference>
<dbReference type="Gene3D" id="1.10.150.240">
    <property type="entry name" value="Putative phosphatase, domain 2"/>
    <property type="match status" value="1"/>
</dbReference>
<dbReference type="SFLD" id="SFLDG01129">
    <property type="entry name" value="C1.5:_HAD__Beta-PGM__Phosphata"/>
    <property type="match status" value="1"/>
</dbReference>
<dbReference type="STRING" id="658196.A0A397TIC3"/>
<dbReference type="NCBIfam" id="TIGR01509">
    <property type="entry name" value="HAD-SF-IA-v3"/>
    <property type="match status" value="1"/>
</dbReference>
<evidence type="ECO:0000313" key="1">
    <source>
        <dbReference type="EMBL" id="RIA97692.1"/>
    </source>
</evidence>
<accession>A0A397TIC3</accession>
<proteinExistence type="predicted"/>
<keyword evidence="2" id="KW-1185">Reference proteome</keyword>
<dbReference type="PANTHER" id="PTHR47829:SF1">
    <property type="entry name" value="HAD FAMILY PHOSPHATASE"/>
    <property type="match status" value="1"/>
</dbReference>
<sequence length="255" mass="28813">MALHKAIIFDIGGVCVGSPFQGIAKYEREYNLPKNYISIAIERSGENGAFQRLERGELTIPEFYEIFGKELSDPINKEYYLQYLQSRRNSNIPSLPDKITIDGRELFRTMMSETAKIDPIVVNAIKKLRANNKFKIAALTNNFQLPTQYQEEIEILGGSPSIEFKELFDEYIESSVIGLRKPDQKIFLYSCEKLGVAPNEAIFLDDIGMNLKAARHLGMRTIKVNLGKSKDAIKELEDLVGIPLLDDSKSNSAKL</sequence>
<dbReference type="PANTHER" id="PTHR47829">
    <property type="entry name" value="HYDROLASE, PUTATIVE (AFU_ORTHOLOGUE AFUA_1G12880)-RELATED"/>
    <property type="match status" value="1"/>
</dbReference>
<evidence type="ECO:0000313" key="2">
    <source>
        <dbReference type="Proteomes" id="UP000265703"/>
    </source>
</evidence>
<dbReference type="Gene3D" id="3.40.50.1000">
    <property type="entry name" value="HAD superfamily/HAD-like"/>
    <property type="match status" value="1"/>
</dbReference>
<dbReference type="PRINTS" id="PR00413">
    <property type="entry name" value="HADHALOGNASE"/>
</dbReference>
<reference evidence="1 2" key="1">
    <citation type="submission" date="2018-06" db="EMBL/GenBank/DDBJ databases">
        <title>Comparative genomics reveals the genomic features of Rhizophagus irregularis, R. cerebriforme, R. diaphanum and Gigaspora rosea, and their symbiotic lifestyle signature.</title>
        <authorList>
            <person name="Morin E."/>
            <person name="San Clemente H."/>
            <person name="Chen E.C.H."/>
            <person name="De La Providencia I."/>
            <person name="Hainaut M."/>
            <person name="Kuo A."/>
            <person name="Kohler A."/>
            <person name="Murat C."/>
            <person name="Tang N."/>
            <person name="Roy S."/>
            <person name="Loubradou J."/>
            <person name="Henrissat B."/>
            <person name="Grigoriev I.V."/>
            <person name="Corradi N."/>
            <person name="Roux C."/>
            <person name="Martin F.M."/>
        </authorList>
    </citation>
    <scope>NUCLEOTIDE SEQUENCE [LARGE SCALE GENOMIC DNA]</scope>
    <source>
        <strain evidence="1 2">DAOM 227022</strain>
    </source>
</reference>
<dbReference type="EMBL" id="QKYT01000026">
    <property type="protein sequence ID" value="RIA97692.1"/>
    <property type="molecule type" value="Genomic_DNA"/>
</dbReference>
<dbReference type="Pfam" id="PF00702">
    <property type="entry name" value="Hydrolase"/>
    <property type="match status" value="1"/>
</dbReference>
<gene>
    <name evidence="1" type="ORF">C1645_686513</name>
</gene>
<dbReference type="GO" id="GO:0016791">
    <property type="term" value="F:phosphatase activity"/>
    <property type="evidence" value="ECO:0007669"/>
    <property type="project" value="UniProtKB-ARBA"/>
</dbReference>
<comment type="caution">
    <text evidence="1">The sequence shown here is derived from an EMBL/GenBank/DDBJ whole genome shotgun (WGS) entry which is preliminary data.</text>
</comment>
<dbReference type="InterPro" id="IPR006439">
    <property type="entry name" value="HAD-SF_hydro_IA"/>
</dbReference>
<dbReference type="InterPro" id="IPR052898">
    <property type="entry name" value="ACAD10-like"/>
</dbReference>
<dbReference type="OrthoDB" id="1694274at2759"/>
<dbReference type="SUPFAM" id="SSF56784">
    <property type="entry name" value="HAD-like"/>
    <property type="match status" value="1"/>
</dbReference>
<dbReference type="InterPro" id="IPR023198">
    <property type="entry name" value="PGP-like_dom2"/>
</dbReference>
<protein>
    <submittedName>
        <fullName evidence="1">HAD-like domain-containing protein</fullName>
    </submittedName>
</protein>
<dbReference type="InterPro" id="IPR023214">
    <property type="entry name" value="HAD_sf"/>
</dbReference>
<name>A0A397TIC3_9GLOM</name>
<dbReference type="InterPro" id="IPR036412">
    <property type="entry name" value="HAD-like_sf"/>
</dbReference>